<sequence length="537" mass="61166">MDTTEHTELGNAVRFEGWDILKGNPYINFDEQGVLLLDLQGIGKNGLPQQINLNKLPAGVIVAMSGDYFGGKEVDFDLPTNIQFTKNHMRYNRENTYENLGAYLIKLPVSTPEAQKLINSYKRLANPEVTQRDIDTIYTIDGAKYIPFFETLNAYTQQLMFALRVKNYGEMLTRNLSHFTPWSVRAYTIGHYIALNYARIAYELTQLLQNPEHQSELDEFNTVREILKNTPEGMSPQFIQDVAYRYQALSLSMEFFCFHYYTDHFAAGHGAFIGDLRAVLPERFGTLGGILVNNLHDELNRVTVYTRKPYDPTPDVNSPPIAAGGDGDFDSPQNYFNHLACLAGMKSSLTDLHYVFQGGKIPKQKEYGGLEYLPDIDQNYRQPQPLIILGKDQKIYYRTQLSKINILSPSQLQATNNAPTQHGYTELSSIWSALLLVIKLRGFSLFYQGTLQPLSAAQLKVIEEEERKLNPNREPIPQLPESVMQKPTTLVPASWREPVEECKTNESLLKHSFLAQTPQKQKKSQELDIEMETNLVM</sequence>
<dbReference type="InParanoid" id="G9EKJ7"/>
<dbReference type="EMBL" id="JH413801">
    <property type="protein sequence ID" value="EHL32348.1"/>
    <property type="molecule type" value="Genomic_DNA"/>
</dbReference>
<reference evidence="1 2" key="1">
    <citation type="journal article" date="2011" name="BMC Genomics">
        <title>Insight into cross-talk between intra-amoebal pathogens.</title>
        <authorList>
            <person name="Gimenez G."/>
            <person name="Bertelli C."/>
            <person name="Moliner C."/>
            <person name="Robert C."/>
            <person name="Raoult D."/>
            <person name="Fournier P.E."/>
            <person name="Greub G."/>
        </authorList>
    </citation>
    <scope>NUCLEOTIDE SEQUENCE [LARGE SCALE GENOMIC DNA]</scope>
    <source>
        <strain evidence="1 2">LLAP12</strain>
    </source>
</reference>
<organism evidence="1 2">
    <name type="scientific">Legionella drancourtii LLAP12</name>
    <dbReference type="NCBI Taxonomy" id="658187"/>
    <lineage>
        <taxon>Bacteria</taxon>
        <taxon>Pseudomonadati</taxon>
        <taxon>Pseudomonadota</taxon>
        <taxon>Gammaproteobacteria</taxon>
        <taxon>Legionellales</taxon>
        <taxon>Legionellaceae</taxon>
        <taxon>Legionella</taxon>
    </lineage>
</organism>
<dbReference type="HOGENOM" id="CLU_036883_0_0_6"/>
<dbReference type="AlphaFoldDB" id="G9EKJ7"/>
<evidence type="ECO:0000313" key="1">
    <source>
        <dbReference type="EMBL" id="EHL32348.1"/>
    </source>
</evidence>
<dbReference type="eggNOG" id="ENOG5031DNM">
    <property type="taxonomic scope" value="Bacteria"/>
</dbReference>
<accession>G9EKJ7</accession>
<protein>
    <recommendedName>
        <fullName evidence="3">Dot/Icm secretion system substrate</fullName>
    </recommendedName>
</protein>
<dbReference type="STRING" id="658187.LDG_5732"/>
<dbReference type="OrthoDB" id="5649123at2"/>
<evidence type="ECO:0000313" key="2">
    <source>
        <dbReference type="Proteomes" id="UP000002770"/>
    </source>
</evidence>
<dbReference type="Proteomes" id="UP000002770">
    <property type="component" value="Unassembled WGS sequence"/>
</dbReference>
<evidence type="ECO:0008006" key="3">
    <source>
        <dbReference type="Google" id="ProtNLM"/>
    </source>
</evidence>
<proteinExistence type="predicted"/>
<name>G9EKJ7_9GAMM</name>
<dbReference type="RefSeq" id="WP_006869694.1">
    <property type="nucleotide sequence ID" value="NZ_JH413801.1"/>
</dbReference>
<keyword evidence="2" id="KW-1185">Reference proteome</keyword>
<gene>
    <name evidence="1" type="ORF">LDG_5732</name>
</gene>